<dbReference type="EnsemblPlants" id="OMERI06G14740.1">
    <property type="protein sequence ID" value="OMERI06G14740.1"/>
    <property type="gene ID" value="OMERI06G14740"/>
</dbReference>
<evidence type="ECO:0000313" key="3">
    <source>
        <dbReference type="Proteomes" id="UP000008021"/>
    </source>
</evidence>
<proteinExistence type="predicted"/>
<dbReference type="HOGENOM" id="CLU_2964851_0_0_1"/>
<accession>A0A0E0E1D9</accession>
<feature type="region of interest" description="Disordered" evidence="1">
    <location>
        <begin position="31"/>
        <end position="59"/>
    </location>
</feature>
<dbReference type="Gene3D" id="1.10.1200.270">
    <property type="entry name" value="Methyltransferase, alpha-helical capping domain"/>
    <property type="match status" value="1"/>
</dbReference>
<name>A0A0E0E1D9_9ORYZ</name>
<dbReference type="AlphaFoldDB" id="A0A0E0E1D9"/>
<reference evidence="2" key="2">
    <citation type="submission" date="2018-05" db="EMBL/GenBank/DDBJ databases">
        <title>OmerRS3 (Oryza meridionalis Reference Sequence Version 3).</title>
        <authorList>
            <person name="Zhang J."/>
            <person name="Kudrna D."/>
            <person name="Lee S."/>
            <person name="Talag J."/>
            <person name="Welchert J."/>
            <person name="Wing R.A."/>
        </authorList>
    </citation>
    <scope>NUCLEOTIDE SEQUENCE [LARGE SCALE GENOMIC DNA]</scope>
    <source>
        <strain evidence="2">cv. OR44</strain>
    </source>
</reference>
<reference evidence="2" key="1">
    <citation type="submission" date="2015-04" db="UniProtKB">
        <authorList>
            <consortium name="EnsemblPlants"/>
        </authorList>
    </citation>
    <scope>IDENTIFICATION</scope>
</reference>
<protein>
    <submittedName>
        <fullName evidence="2">Uncharacterized protein</fullName>
    </submittedName>
</protein>
<dbReference type="Proteomes" id="UP000008021">
    <property type="component" value="Chromosome 6"/>
</dbReference>
<dbReference type="Gramene" id="OMERI06G14740.1">
    <property type="protein sequence ID" value="OMERI06G14740.1"/>
    <property type="gene ID" value="OMERI06G14740"/>
</dbReference>
<organism evidence="2">
    <name type="scientific">Oryza meridionalis</name>
    <dbReference type="NCBI Taxonomy" id="40149"/>
    <lineage>
        <taxon>Eukaryota</taxon>
        <taxon>Viridiplantae</taxon>
        <taxon>Streptophyta</taxon>
        <taxon>Embryophyta</taxon>
        <taxon>Tracheophyta</taxon>
        <taxon>Spermatophyta</taxon>
        <taxon>Magnoliopsida</taxon>
        <taxon>Liliopsida</taxon>
        <taxon>Poales</taxon>
        <taxon>Poaceae</taxon>
        <taxon>BOP clade</taxon>
        <taxon>Oryzoideae</taxon>
        <taxon>Oryzeae</taxon>
        <taxon>Oryzinae</taxon>
        <taxon>Oryza</taxon>
    </lineage>
</organism>
<dbReference type="InterPro" id="IPR042086">
    <property type="entry name" value="MeTrfase_capping"/>
</dbReference>
<keyword evidence="3" id="KW-1185">Reference proteome</keyword>
<evidence type="ECO:0000256" key="1">
    <source>
        <dbReference type="SAM" id="MobiDB-lite"/>
    </source>
</evidence>
<sequence>MATKQILHMNPGQGETSYARNSTIQIVSDNTVSRREGSSHSHHRGGGCRVGARDMDSIS</sequence>
<evidence type="ECO:0000313" key="2">
    <source>
        <dbReference type="EnsemblPlants" id="OMERI06G14740.1"/>
    </source>
</evidence>